<accession>A0AAV4DJQ3</accession>
<keyword evidence="4" id="KW-1185">Reference proteome</keyword>
<organism evidence="3 4">
    <name type="scientific">Plakobranchus ocellatus</name>
    <dbReference type="NCBI Taxonomy" id="259542"/>
    <lineage>
        <taxon>Eukaryota</taxon>
        <taxon>Metazoa</taxon>
        <taxon>Spiralia</taxon>
        <taxon>Lophotrochozoa</taxon>
        <taxon>Mollusca</taxon>
        <taxon>Gastropoda</taxon>
        <taxon>Heterobranchia</taxon>
        <taxon>Euthyneura</taxon>
        <taxon>Panpulmonata</taxon>
        <taxon>Sacoglossa</taxon>
        <taxon>Placobranchoidea</taxon>
        <taxon>Plakobranchidae</taxon>
        <taxon>Plakobranchus</taxon>
    </lineage>
</organism>
<proteinExistence type="predicted"/>
<dbReference type="InterPro" id="IPR001304">
    <property type="entry name" value="C-type_lectin-like"/>
</dbReference>
<evidence type="ECO:0000256" key="1">
    <source>
        <dbReference type="SAM" id="SignalP"/>
    </source>
</evidence>
<feature type="domain" description="C-type lectin" evidence="2">
    <location>
        <begin position="37"/>
        <end position="154"/>
    </location>
</feature>
<evidence type="ECO:0000313" key="4">
    <source>
        <dbReference type="Proteomes" id="UP000735302"/>
    </source>
</evidence>
<reference evidence="3 4" key="1">
    <citation type="journal article" date="2021" name="Elife">
        <title>Chloroplast acquisition without the gene transfer in kleptoplastic sea slugs, Plakobranchus ocellatus.</title>
        <authorList>
            <person name="Maeda T."/>
            <person name="Takahashi S."/>
            <person name="Yoshida T."/>
            <person name="Shimamura S."/>
            <person name="Takaki Y."/>
            <person name="Nagai Y."/>
            <person name="Toyoda A."/>
            <person name="Suzuki Y."/>
            <person name="Arimoto A."/>
            <person name="Ishii H."/>
            <person name="Satoh N."/>
            <person name="Nishiyama T."/>
            <person name="Hasebe M."/>
            <person name="Maruyama T."/>
            <person name="Minagawa J."/>
            <person name="Obokata J."/>
            <person name="Shigenobu S."/>
        </authorList>
    </citation>
    <scope>NUCLEOTIDE SEQUENCE [LARGE SCALE GENOMIC DNA]</scope>
</reference>
<dbReference type="PROSITE" id="PS50041">
    <property type="entry name" value="C_TYPE_LECTIN_2"/>
    <property type="match status" value="1"/>
</dbReference>
<dbReference type="Gene3D" id="3.10.100.10">
    <property type="entry name" value="Mannose-Binding Protein A, subunit A"/>
    <property type="match status" value="1"/>
</dbReference>
<dbReference type="SUPFAM" id="SSF56436">
    <property type="entry name" value="C-type lectin-like"/>
    <property type="match status" value="1"/>
</dbReference>
<evidence type="ECO:0000313" key="3">
    <source>
        <dbReference type="EMBL" id="GFO44264.1"/>
    </source>
</evidence>
<evidence type="ECO:0000259" key="2">
    <source>
        <dbReference type="PROSITE" id="PS50041"/>
    </source>
</evidence>
<gene>
    <name evidence="3" type="ORF">PoB_007076900</name>
</gene>
<dbReference type="SMART" id="SM00034">
    <property type="entry name" value="CLECT"/>
    <property type="match status" value="1"/>
</dbReference>
<dbReference type="EMBL" id="BLXT01007949">
    <property type="protein sequence ID" value="GFO44264.1"/>
    <property type="molecule type" value="Genomic_DNA"/>
</dbReference>
<protein>
    <recommendedName>
        <fullName evidence="2">C-type lectin domain-containing protein</fullName>
    </recommendedName>
</protein>
<feature type="signal peptide" evidence="1">
    <location>
        <begin position="1"/>
        <end position="19"/>
    </location>
</feature>
<sequence>MHLTYMTVLLILRHSGVLGAPTYTDVPSFWVSKVFRKSNSVYYLSKKVSKISLDRRNDLCKSIGGYLAELDSRDEQNFVAKFVRAHSGNYVFTGGNDIRREGTFVYYNSKKPMPALQWRHGSPDNWKNDEDCLDIMLGGFNDINCDYSGQYVCEIRLKGDLGS</sequence>
<dbReference type="AlphaFoldDB" id="A0AAV4DJQ3"/>
<feature type="chain" id="PRO_5043371610" description="C-type lectin domain-containing protein" evidence="1">
    <location>
        <begin position="20"/>
        <end position="163"/>
    </location>
</feature>
<dbReference type="InterPro" id="IPR016187">
    <property type="entry name" value="CTDL_fold"/>
</dbReference>
<dbReference type="InterPro" id="IPR016186">
    <property type="entry name" value="C-type_lectin-like/link_sf"/>
</dbReference>
<name>A0AAV4DJQ3_9GAST</name>
<dbReference type="InterPro" id="IPR050111">
    <property type="entry name" value="C-type_lectin/snaclec_domain"/>
</dbReference>
<dbReference type="Proteomes" id="UP000735302">
    <property type="component" value="Unassembled WGS sequence"/>
</dbReference>
<keyword evidence="1" id="KW-0732">Signal</keyword>
<dbReference type="PANTHER" id="PTHR22803">
    <property type="entry name" value="MANNOSE, PHOSPHOLIPASE, LECTIN RECEPTOR RELATED"/>
    <property type="match status" value="1"/>
</dbReference>
<dbReference type="Pfam" id="PF00059">
    <property type="entry name" value="Lectin_C"/>
    <property type="match status" value="1"/>
</dbReference>
<comment type="caution">
    <text evidence="3">The sequence shown here is derived from an EMBL/GenBank/DDBJ whole genome shotgun (WGS) entry which is preliminary data.</text>
</comment>